<dbReference type="GO" id="GO:0016798">
    <property type="term" value="F:hydrolase activity, acting on glycosyl bonds"/>
    <property type="evidence" value="ECO:0007669"/>
    <property type="project" value="UniProtKB-KW"/>
</dbReference>
<keyword evidence="9" id="KW-0326">Glycosidase</keyword>
<keyword evidence="7" id="KW-0456">Lyase</keyword>
<feature type="region of interest" description="Disordered" evidence="10">
    <location>
        <begin position="471"/>
        <end position="518"/>
    </location>
</feature>
<dbReference type="Gene3D" id="1.10.8.50">
    <property type="match status" value="1"/>
</dbReference>
<reference evidence="14 15" key="1">
    <citation type="journal article" date="2020" name="G3 (Bethesda)">
        <title>Improved Reference Genome for Cyclotella cryptica CCMP332, a Model for Cell Wall Morphogenesis, Salinity Adaptation, and Lipid Production in Diatoms (Bacillariophyta).</title>
        <authorList>
            <person name="Roberts W.R."/>
            <person name="Downey K.M."/>
            <person name="Ruck E.C."/>
            <person name="Traller J.C."/>
            <person name="Alverson A.J."/>
        </authorList>
    </citation>
    <scope>NUCLEOTIDE SEQUENCE [LARGE SCALE GENOMIC DNA]</scope>
    <source>
        <strain evidence="14 15">CCMP332</strain>
    </source>
</reference>
<comment type="caution">
    <text evidence="14">The sequence shown here is derived from an EMBL/GenBank/DDBJ whole genome shotgun (WGS) entry which is preliminary data.</text>
</comment>
<dbReference type="Pfam" id="PF01149">
    <property type="entry name" value="Fapy_DNA_glyco"/>
    <property type="match status" value="1"/>
</dbReference>
<gene>
    <name evidence="14" type="ORF">HJC23_008276</name>
</gene>
<evidence type="ECO:0000256" key="7">
    <source>
        <dbReference type="ARBA" id="ARBA00023239"/>
    </source>
</evidence>
<dbReference type="InterPro" id="IPR035937">
    <property type="entry name" value="FPG_N"/>
</dbReference>
<dbReference type="GO" id="GO:0003677">
    <property type="term" value="F:DNA binding"/>
    <property type="evidence" value="ECO:0007669"/>
    <property type="project" value="UniProtKB-KW"/>
</dbReference>
<evidence type="ECO:0000313" key="14">
    <source>
        <dbReference type="EMBL" id="KAL3785466.1"/>
    </source>
</evidence>
<dbReference type="GO" id="GO:0140078">
    <property type="term" value="F:class I DNA-(apurinic or apyrimidinic site) endonuclease activity"/>
    <property type="evidence" value="ECO:0007669"/>
    <property type="project" value="UniProtKB-EC"/>
</dbReference>
<dbReference type="GO" id="GO:0006281">
    <property type="term" value="P:DNA repair"/>
    <property type="evidence" value="ECO:0007669"/>
    <property type="project" value="UniProtKB-KW"/>
</dbReference>
<dbReference type="InterPro" id="IPR012319">
    <property type="entry name" value="FPG_cat"/>
</dbReference>
<dbReference type="AlphaFoldDB" id="A0ABD3PDW4"/>
<feature type="domain" description="Formamidopyrimidine-DNA glycosylase catalytic" evidence="12">
    <location>
        <begin position="31"/>
        <end position="147"/>
    </location>
</feature>
<dbReference type="SUPFAM" id="SSF81624">
    <property type="entry name" value="N-terminal domain of MutM-like DNA repair proteins"/>
    <property type="match status" value="1"/>
</dbReference>
<dbReference type="EMBL" id="JABMIG020000214">
    <property type="protein sequence ID" value="KAL3785466.1"/>
    <property type="molecule type" value="Genomic_DNA"/>
</dbReference>
<evidence type="ECO:0000256" key="5">
    <source>
        <dbReference type="ARBA" id="ARBA00023125"/>
    </source>
</evidence>
<keyword evidence="15" id="KW-1185">Reference proteome</keyword>
<dbReference type="PANTHER" id="PTHR42697:SF1">
    <property type="entry name" value="ENDONUCLEASE 8"/>
    <property type="match status" value="1"/>
</dbReference>
<feature type="compositionally biased region" description="Basic residues" evidence="10">
    <location>
        <begin position="506"/>
        <end position="518"/>
    </location>
</feature>
<dbReference type="SMART" id="SM01232">
    <property type="entry name" value="H2TH"/>
    <property type="match status" value="1"/>
</dbReference>
<dbReference type="PANTHER" id="PTHR42697">
    <property type="entry name" value="ENDONUCLEASE 8"/>
    <property type="match status" value="1"/>
</dbReference>
<name>A0ABD3PDW4_9STRA</name>
<feature type="domain" description="Formamidopyrimidine-DNA glycosylase H2TH DNA-binding" evidence="13">
    <location>
        <begin position="169"/>
        <end position="261"/>
    </location>
</feature>
<evidence type="ECO:0000259" key="13">
    <source>
        <dbReference type="SMART" id="SM01232"/>
    </source>
</evidence>
<dbReference type="InterPro" id="IPR010979">
    <property type="entry name" value="Ribosomal_uS13-like_H2TH"/>
</dbReference>
<evidence type="ECO:0000256" key="3">
    <source>
        <dbReference type="ARBA" id="ARBA00022763"/>
    </source>
</evidence>
<evidence type="ECO:0000256" key="6">
    <source>
        <dbReference type="ARBA" id="ARBA00023204"/>
    </source>
</evidence>
<evidence type="ECO:0000259" key="12">
    <source>
        <dbReference type="SMART" id="SM00898"/>
    </source>
</evidence>
<accession>A0ABD3PDW4</accession>
<proteinExistence type="inferred from homology"/>
<dbReference type="Pfam" id="PF06831">
    <property type="entry name" value="H2TH"/>
    <property type="match status" value="1"/>
</dbReference>
<evidence type="ECO:0000256" key="4">
    <source>
        <dbReference type="ARBA" id="ARBA00022801"/>
    </source>
</evidence>
<keyword evidence="3" id="KW-0227">DNA damage</keyword>
<comment type="similarity">
    <text evidence="1">Belongs to the FPG family.</text>
</comment>
<evidence type="ECO:0000256" key="8">
    <source>
        <dbReference type="ARBA" id="ARBA00023268"/>
    </source>
</evidence>
<organism evidence="14 15">
    <name type="scientific">Cyclotella cryptica</name>
    <dbReference type="NCBI Taxonomy" id="29204"/>
    <lineage>
        <taxon>Eukaryota</taxon>
        <taxon>Sar</taxon>
        <taxon>Stramenopiles</taxon>
        <taxon>Ochrophyta</taxon>
        <taxon>Bacillariophyta</taxon>
        <taxon>Coscinodiscophyceae</taxon>
        <taxon>Thalassiosirophycidae</taxon>
        <taxon>Stephanodiscales</taxon>
        <taxon>Stephanodiscaceae</taxon>
        <taxon>Cyclotella</taxon>
    </lineage>
</organism>
<keyword evidence="6" id="KW-0234">DNA repair</keyword>
<evidence type="ECO:0000256" key="9">
    <source>
        <dbReference type="ARBA" id="ARBA00023295"/>
    </source>
</evidence>
<dbReference type="SMART" id="SM00898">
    <property type="entry name" value="Fapy_DNA_glyco"/>
    <property type="match status" value="1"/>
</dbReference>
<feature type="signal peptide" evidence="11">
    <location>
        <begin position="1"/>
        <end position="24"/>
    </location>
</feature>
<keyword evidence="5" id="KW-0238">DNA-binding</keyword>
<evidence type="ECO:0000256" key="1">
    <source>
        <dbReference type="ARBA" id="ARBA00009409"/>
    </source>
</evidence>
<sequence>MSTLLLQLSLLSLLTSLVLNPTSALVITMVEGHSVHRIASRFRSQLVGRKFAASSPNFRFTEGAAAIDGRVLSRVEAVGKNLFAFFKNDGGDIAEEEEIVIHVHFGMSGAWAVFNAPIEEEPEVKPTTRLRLEEIAPAASNGSKYIAHLSAMTVQHGDLSLYSIKKESLGEDPLRSDANINLLFEKIRKSKKSIGQLVMDQSFFCGPGNIYRAEILFLAGVYPTTQGMELDRASFDKIWNASVKLLRRGYDTGSILTVDADLDPEVVARGERRYIYNKSTCARCGGRVSSWVMSGRTCYACESGNCQLKVKKLQSAPTAAEATVDTTTAKGKKASTKHQAKKQHVPFISHCAPIIFQQRLEQSGAEQLTISEIRSVMEQIIQVNNSNDTALPPKGARKSVHVEALNKLLSKKDKVRTIEAVTLSEPLPPPLISAEDAAREKAISGENRAVEHVAELSSEQAIKAISVTPLPSVAARRKRAENHGMEAGRKRRSYMSQERDTDGSSNKRRSKRKLNYDK</sequence>
<keyword evidence="11" id="KW-0732">Signal</keyword>
<dbReference type="Proteomes" id="UP001516023">
    <property type="component" value="Unassembled WGS sequence"/>
</dbReference>
<evidence type="ECO:0000256" key="2">
    <source>
        <dbReference type="ARBA" id="ARBA00012720"/>
    </source>
</evidence>
<dbReference type="SUPFAM" id="SSF46946">
    <property type="entry name" value="S13-like H2TH domain"/>
    <property type="match status" value="1"/>
</dbReference>
<dbReference type="EC" id="4.2.99.18" evidence="2"/>
<dbReference type="InterPro" id="IPR015886">
    <property type="entry name" value="H2TH_FPG"/>
</dbReference>
<keyword evidence="8" id="KW-0511">Multifunctional enzyme</keyword>
<keyword evidence="4" id="KW-0378">Hydrolase</keyword>
<evidence type="ECO:0000256" key="10">
    <source>
        <dbReference type="SAM" id="MobiDB-lite"/>
    </source>
</evidence>
<evidence type="ECO:0000313" key="15">
    <source>
        <dbReference type="Proteomes" id="UP001516023"/>
    </source>
</evidence>
<dbReference type="Gene3D" id="3.20.190.10">
    <property type="entry name" value="MutM-like, N-terminal"/>
    <property type="match status" value="1"/>
</dbReference>
<evidence type="ECO:0000256" key="11">
    <source>
        <dbReference type="SAM" id="SignalP"/>
    </source>
</evidence>
<feature type="chain" id="PRO_5044855050" description="DNA-(apurinic or apyrimidinic site) lyase" evidence="11">
    <location>
        <begin position="25"/>
        <end position="518"/>
    </location>
</feature>
<protein>
    <recommendedName>
        <fullName evidence="2">DNA-(apurinic or apyrimidinic site) lyase</fullName>
        <ecNumber evidence="2">4.2.99.18</ecNumber>
    </recommendedName>
</protein>